<dbReference type="CDD" id="cd07042">
    <property type="entry name" value="STAS_SulP_like_sulfate_transporter"/>
    <property type="match status" value="1"/>
</dbReference>
<gene>
    <name evidence="7" type="ORF">WMY93_027737</name>
</gene>
<evidence type="ECO:0000313" key="7">
    <source>
        <dbReference type="EMBL" id="KAK7884614.1"/>
    </source>
</evidence>
<dbReference type="NCBIfam" id="TIGR00815">
    <property type="entry name" value="sulP"/>
    <property type="match status" value="1"/>
</dbReference>
<evidence type="ECO:0000313" key="8">
    <source>
        <dbReference type="Proteomes" id="UP001460270"/>
    </source>
</evidence>
<dbReference type="PROSITE" id="PS01130">
    <property type="entry name" value="SLC26A"/>
    <property type="match status" value="1"/>
</dbReference>
<dbReference type="Gene3D" id="3.30.750.24">
    <property type="entry name" value="STAS domain"/>
    <property type="match status" value="1"/>
</dbReference>
<dbReference type="InterPro" id="IPR018045">
    <property type="entry name" value="S04_transporter_CS"/>
</dbReference>
<reference evidence="8" key="1">
    <citation type="submission" date="2024-04" db="EMBL/GenBank/DDBJ databases">
        <title>Salinicola lusitanus LLJ914,a marine bacterium isolated from the Okinawa Trough.</title>
        <authorList>
            <person name="Li J."/>
        </authorList>
    </citation>
    <scope>NUCLEOTIDE SEQUENCE [LARGE SCALE GENOMIC DNA]</scope>
</reference>
<dbReference type="InterPro" id="IPR036513">
    <property type="entry name" value="STAS_dom_sf"/>
</dbReference>
<keyword evidence="2 5" id="KW-0812">Transmembrane</keyword>
<evidence type="ECO:0000259" key="6">
    <source>
        <dbReference type="PROSITE" id="PS50801"/>
    </source>
</evidence>
<protein>
    <recommendedName>
        <fullName evidence="6">STAS domain-containing protein</fullName>
    </recommendedName>
</protein>
<proteinExistence type="predicted"/>
<feature type="transmembrane region" description="Helical" evidence="5">
    <location>
        <begin position="248"/>
        <end position="269"/>
    </location>
</feature>
<accession>A0AAW0N673</accession>
<feature type="transmembrane region" description="Helical" evidence="5">
    <location>
        <begin position="301"/>
        <end position="325"/>
    </location>
</feature>
<feature type="transmembrane region" description="Helical" evidence="5">
    <location>
        <begin position="438"/>
        <end position="463"/>
    </location>
</feature>
<evidence type="ECO:0000256" key="1">
    <source>
        <dbReference type="ARBA" id="ARBA00004141"/>
    </source>
</evidence>
<dbReference type="EMBL" id="JBBPFD010000020">
    <property type="protein sequence ID" value="KAK7884614.1"/>
    <property type="molecule type" value="Genomic_DNA"/>
</dbReference>
<organism evidence="7 8">
    <name type="scientific">Mugilogobius chulae</name>
    <name type="common">yellowstripe goby</name>
    <dbReference type="NCBI Taxonomy" id="88201"/>
    <lineage>
        <taxon>Eukaryota</taxon>
        <taxon>Metazoa</taxon>
        <taxon>Chordata</taxon>
        <taxon>Craniata</taxon>
        <taxon>Vertebrata</taxon>
        <taxon>Euteleostomi</taxon>
        <taxon>Actinopterygii</taxon>
        <taxon>Neopterygii</taxon>
        <taxon>Teleostei</taxon>
        <taxon>Neoteleostei</taxon>
        <taxon>Acanthomorphata</taxon>
        <taxon>Gobiaria</taxon>
        <taxon>Gobiiformes</taxon>
        <taxon>Gobioidei</taxon>
        <taxon>Gobiidae</taxon>
        <taxon>Gobionellinae</taxon>
        <taxon>Mugilogobius</taxon>
    </lineage>
</organism>
<keyword evidence="8" id="KW-1185">Reference proteome</keyword>
<name>A0AAW0N673_9GOBI</name>
<comment type="subcellular location">
    <subcellularLocation>
        <location evidence="1">Membrane</location>
        <topology evidence="1">Multi-pass membrane protein</topology>
    </subcellularLocation>
</comment>
<dbReference type="SUPFAM" id="SSF52091">
    <property type="entry name" value="SpoIIaa-like"/>
    <property type="match status" value="1"/>
</dbReference>
<dbReference type="PROSITE" id="PS50801">
    <property type="entry name" value="STAS"/>
    <property type="match status" value="1"/>
</dbReference>
<feature type="transmembrane region" description="Helical" evidence="5">
    <location>
        <begin position="140"/>
        <end position="167"/>
    </location>
</feature>
<sequence>MLGQRVKEKKLPIWKKVIPRFWCSGSRIKSFVLGLVPVLSWLPHYNLRQNIMGDVVSGVSIGIMHLPQGMANGMLAGLPPAYGLYSSLYPLLIYFIFGTSRHLSIGTFAVLSIMIGSVTADVEQSLAGAEVDLETAKVNAAVQLTFICGLLQLMLLLLVGGGVARWLSYPVIRAYVAAAGMHVIILQLPLMMGIQTQRYSGLLPSLWTLVDVLCGAKSSLPAALGLSSVSIVVLIGGKLLNNRFKSKLPVAVPWELFLIIASTLVSVQMDLSGAYHVQMVGQIPSGLSAPSLPSLSRLSSLFLPALSAALVGFSFLSAMGAVFAQKHGYKVDHNQELLALGLCNSVGSIFQCFTVSCSFSRSTVQDSIGVKTQVAGLVSALMILLILLKIGPLFEQLPKCVLAAVIVVNLQKTVTQLRDLCELWRTDRTDMCVWVISFFSTLVFNLDLGLAVSVVVSVLFLLYRTQRLSAAPVILGQISDTGLYRDANVFSQAKPVPGVRVLSCPGPLYFANTDLVLDSIRESVKTMIPSESQSSPLASTSQTLTKCLVLDFSLVHFVDSVAMKALSKVMEEVESVEGLW</sequence>
<feature type="transmembrane region" description="Helical" evidence="5">
    <location>
        <begin position="206"/>
        <end position="236"/>
    </location>
</feature>
<feature type="transmembrane region" description="Helical" evidence="5">
    <location>
        <begin position="103"/>
        <end position="120"/>
    </location>
</feature>
<keyword evidence="4 5" id="KW-0472">Membrane</keyword>
<feature type="domain" description="STAS" evidence="6">
    <location>
        <begin position="489"/>
        <end position="580"/>
    </location>
</feature>
<dbReference type="AlphaFoldDB" id="A0AAW0N673"/>
<feature type="transmembrane region" description="Helical" evidence="5">
    <location>
        <begin position="174"/>
        <end position="194"/>
    </location>
</feature>
<dbReference type="InterPro" id="IPR002645">
    <property type="entry name" value="STAS_dom"/>
</dbReference>
<evidence type="ECO:0000256" key="4">
    <source>
        <dbReference type="ARBA" id="ARBA00023136"/>
    </source>
</evidence>
<comment type="caution">
    <text evidence="7">The sequence shown here is derived from an EMBL/GenBank/DDBJ whole genome shotgun (WGS) entry which is preliminary data.</text>
</comment>
<dbReference type="Pfam" id="PF01740">
    <property type="entry name" value="STAS"/>
    <property type="match status" value="1"/>
</dbReference>
<evidence type="ECO:0000256" key="3">
    <source>
        <dbReference type="ARBA" id="ARBA00022989"/>
    </source>
</evidence>
<dbReference type="Pfam" id="PF00916">
    <property type="entry name" value="Sulfate_transp"/>
    <property type="match status" value="1"/>
</dbReference>
<dbReference type="InterPro" id="IPR001902">
    <property type="entry name" value="SLC26A/SulP_fam"/>
</dbReference>
<dbReference type="PANTHER" id="PTHR11814">
    <property type="entry name" value="SULFATE TRANSPORTER"/>
    <property type="match status" value="1"/>
</dbReference>
<feature type="transmembrane region" description="Helical" evidence="5">
    <location>
        <begin position="21"/>
        <end position="42"/>
    </location>
</feature>
<feature type="transmembrane region" description="Helical" evidence="5">
    <location>
        <begin position="368"/>
        <end position="388"/>
    </location>
</feature>
<dbReference type="InterPro" id="IPR011547">
    <property type="entry name" value="SLC26A/SulP_dom"/>
</dbReference>
<evidence type="ECO:0000256" key="2">
    <source>
        <dbReference type="ARBA" id="ARBA00022692"/>
    </source>
</evidence>
<evidence type="ECO:0000256" key="5">
    <source>
        <dbReference type="SAM" id="Phobius"/>
    </source>
</evidence>
<feature type="transmembrane region" description="Helical" evidence="5">
    <location>
        <begin position="337"/>
        <end position="356"/>
    </location>
</feature>
<keyword evidence="3 5" id="KW-1133">Transmembrane helix</keyword>
<dbReference type="GO" id="GO:0008271">
    <property type="term" value="F:secondary active sulfate transmembrane transporter activity"/>
    <property type="evidence" value="ECO:0007669"/>
    <property type="project" value="InterPro"/>
</dbReference>
<dbReference type="Proteomes" id="UP001460270">
    <property type="component" value="Unassembled WGS sequence"/>
</dbReference>
<dbReference type="GO" id="GO:0016020">
    <property type="term" value="C:membrane"/>
    <property type="evidence" value="ECO:0007669"/>
    <property type="project" value="UniProtKB-SubCell"/>
</dbReference>
<feature type="transmembrane region" description="Helical" evidence="5">
    <location>
        <begin position="74"/>
        <end position="96"/>
    </location>
</feature>